<evidence type="ECO:0000313" key="3">
    <source>
        <dbReference type="Proteomes" id="UP000800200"/>
    </source>
</evidence>
<evidence type="ECO:0000313" key="2">
    <source>
        <dbReference type="EMBL" id="KAF2180456.1"/>
    </source>
</evidence>
<organism evidence="2 3">
    <name type="scientific">Zopfia rhizophila CBS 207.26</name>
    <dbReference type="NCBI Taxonomy" id="1314779"/>
    <lineage>
        <taxon>Eukaryota</taxon>
        <taxon>Fungi</taxon>
        <taxon>Dikarya</taxon>
        <taxon>Ascomycota</taxon>
        <taxon>Pezizomycotina</taxon>
        <taxon>Dothideomycetes</taxon>
        <taxon>Dothideomycetes incertae sedis</taxon>
        <taxon>Zopfiaceae</taxon>
        <taxon>Zopfia</taxon>
    </lineage>
</organism>
<accession>A0A6A6DS22</accession>
<evidence type="ECO:0000256" key="1">
    <source>
        <dbReference type="SAM" id="MobiDB-lite"/>
    </source>
</evidence>
<protein>
    <submittedName>
        <fullName evidence="2">Uncharacterized protein</fullName>
    </submittedName>
</protein>
<proteinExistence type="predicted"/>
<reference evidence="2" key="1">
    <citation type="journal article" date="2020" name="Stud. Mycol.">
        <title>101 Dothideomycetes genomes: a test case for predicting lifestyles and emergence of pathogens.</title>
        <authorList>
            <person name="Haridas S."/>
            <person name="Albert R."/>
            <person name="Binder M."/>
            <person name="Bloem J."/>
            <person name="Labutti K."/>
            <person name="Salamov A."/>
            <person name="Andreopoulos B."/>
            <person name="Baker S."/>
            <person name="Barry K."/>
            <person name="Bills G."/>
            <person name="Bluhm B."/>
            <person name="Cannon C."/>
            <person name="Castanera R."/>
            <person name="Culley D."/>
            <person name="Daum C."/>
            <person name="Ezra D."/>
            <person name="Gonzalez J."/>
            <person name="Henrissat B."/>
            <person name="Kuo A."/>
            <person name="Liang C."/>
            <person name="Lipzen A."/>
            <person name="Lutzoni F."/>
            <person name="Magnuson J."/>
            <person name="Mondo S."/>
            <person name="Nolan M."/>
            <person name="Ohm R."/>
            <person name="Pangilinan J."/>
            <person name="Park H.-J."/>
            <person name="Ramirez L."/>
            <person name="Alfaro M."/>
            <person name="Sun H."/>
            <person name="Tritt A."/>
            <person name="Yoshinaga Y."/>
            <person name="Zwiers L.-H."/>
            <person name="Turgeon B."/>
            <person name="Goodwin S."/>
            <person name="Spatafora J."/>
            <person name="Crous P."/>
            <person name="Grigoriev I."/>
        </authorList>
    </citation>
    <scope>NUCLEOTIDE SEQUENCE</scope>
    <source>
        <strain evidence="2">CBS 207.26</strain>
    </source>
</reference>
<name>A0A6A6DS22_9PEZI</name>
<gene>
    <name evidence="2" type="ORF">K469DRAFT_279206</name>
</gene>
<dbReference type="Proteomes" id="UP000800200">
    <property type="component" value="Unassembled WGS sequence"/>
</dbReference>
<dbReference type="EMBL" id="ML994658">
    <property type="protein sequence ID" value="KAF2180456.1"/>
    <property type="molecule type" value="Genomic_DNA"/>
</dbReference>
<sequence>MNRYPLSCSNIEILLNQTPSIPDHPNIKEITENKLLFLEGSSQWDIGPSKRCGIDNAKKRSRSQKVLIGLDTTGVCHLADDILPTWPGFESGLNRPRRSARIRDRTGQVRCD</sequence>
<feature type="region of interest" description="Disordered" evidence="1">
    <location>
        <begin position="90"/>
        <end position="112"/>
    </location>
</feature>
<dbReference type="AlphaFoldDB" id="A0A6A6DS22"/>
<feature type="compositionally biased region" description="Basic and acidic residues" evidence="1">
    <location>
        <begin position="101"/>
        <end position="112"/>
    </location>
</feature>
<keyword evidence="3" id="KW-1185">Reference proteome</keyword>